<evidence type="ECO:0000256" key="5">
    <source>
        <dbReference type="PROSITE-ProRule" id="PRU00108"/>
    </source>
</evidence>
<dbReference type="AlphaFoldDB" id="A0AAD2Q1P2"/>
<reference evidence="8" key="1">
    <citation type="submission" date="2023-11" db="EMBL/GenBank/DDBJ databases">
        <authorList>
            <person name="De Vega J J."/>
            <person name="De Vega J J."/>
        </authorList>
    </citation>
    <scope>NUCLEOTIDE SEQUENCE</scope>
</reference>
<dbReference type="GO" id="GO:0005634">
    <property type="term" value="C:nucleus"/>
    <property type="evidence" value="ECO:0007669"/>
    <property type="project" value="UniProtKB-SubCell"/>
</dbReference>
<keyword evidence="9" id="KW-1185">Reference proteome</keyword>
<dbReference type="EMBL" id="CAVNYO010000058">
    <property type="protein sequence ID" value="CAK5264492.1"/>
    <property type="molecule type" value="Genomic_DNA"/>
</dbReference>
<keyword evidence="2 5" id="KW-0238">DNA-binding</keyword>
<feature type="DNA-binding region" description="Homeobox" evidence="5">
    <location>
        <begin position="165"/>
        <end position="230"/>
    </location>
</feature>
<dbReference type="GO" id="GO:0006355">
    <property type="term" value="P:regulation of DNA-templated transcription"/>
    <property type="evidence" value="ECO:0007669"/>
    <property type="project" value="InterPro"/>
</dbReference>
<evidence type="ECO:0000256" key="1">
    <source>
        <dbReference type="ARBA" id="ARBA00005800"/>
    </source>
</evidence>
<keyword evidence="4 5" id="KW-0539">Nucleus</keyword>
<dbReference type="InterPro" id="IPR001356">
    <property type="entry name" value="HD"/>
</dbReference>
<dbReference type="Gene3D" id="1.10.10.60">
    <property type="entry name" value="Homeodomain-like"/>
    <property type="match status" value="1"/>
</dbReference>
<evidence type="ECO:0000313" key="8">
    <source>
        <dbReference type="EMBL" id="CAK5264492.1"/>
    </source>
</evidence>
<organism evidence="8 9">
    <name type="scientific">Mycena citricolor</name>
    <dbReference type="NCBI Taxonomy" id="2018698"/>
    <lineage>
        <taxon>Eukaryota</taxon>
        <taxon>Fungi</taxon>
        <taxon>Dikarya</taxon>
        <taxon>Basidiomycota</taxon>
        <taxon>Agaricomycotina</taxon>
        <taxon>Agaricomycetes</taxon>
        <taxon>Agaricomycetidae</taxon>
        <taxon>Agaricales</taxon>
        <taxon>Marasmiineae</taxon>
        <taxon>Mycenaceae</taxon>
        <taxon>Mycena</taxon>
    </lineage>
</organism>
<comment type="similarity">
    <text evidence="1">Belongs to the TALE/M-ATYP homeobox family.</text>
</comment>
<sequence>MLTGPPAGTWTHNAELALLMADNAEFECHPLSLSLCNDALFSLTTMAAIIRGRLEAAGSEFLTTLDSNTLEAFEAFHETWVPLSQDVAHRIAAGTLDKDTIVIAQTLASQIALAMRPLLLLRTQADEAALQMQADFEKDFNLEDKVPPLSRSSSPHRRSSSPEGPLPPNTRFDSRALPYIEAAYRWLLKHVHNPYPKKETKERLAEISGSTPERITEWFVDARRRMGWTKLLREEFDRRRADMIDAAHRFFIHPIRGQPLPQDIFAEFAKIEQTTREMYAGKFIPGDLSNKMAAVVRDLSVEKLEESRRKKMERKALEDAAAAHCEGRTVDAGHKRSRSDADEYVMLSRKRFRTGDHIPLPSPAYSVQVPDAVSNPRKRRLSSVDSQHTTFKRPRTQAEIDDSSRVQEESGVEPVIPITVTLAGTPDVLADWFSTDRNGETDIFESGQLLDIQFFDPLALNMSDEDDDGPVTPVDAPAQSMFFPSPTFDHEDTLAVDVPADLQALFDWSITVPQNPAEHLSADMNSNSTFVDLGPQGTISYEVPQDLLAGFPAPLPGLEGSVQDSFITPQSVAQMMATYPDMSYGAYPGYVQPYGKDMTAPPVQFTAVDPNQLSMGIFQYQPTY</sequence>
<dbReference type="Proteomes" id="UP001295794">
    <property type="component" value="Unassembled WGS sequence"/>
</dbReference>
<evidence type="ECO:0000256" key="6">
    <source>
        <dbReference type="SAM" id="MobiDB-lite"/>
    </source>
</evidence>
<dbReference type="Pfam" id="PF05920">
    <property type="entry name" value="Homeobox_KN"/>
    <property type="match status" value="1"/>
</dbReference>
<feature type="region of interest" description="Disordered" evidence="6">
    <location>
        <begin position="144"/>
        <end position="172"/>
    </location>
</feature>
<dbReference type="SMART" id="SM00389">
    <property type="entry name" value="HOX"/>
    <property type="match status" value="1"/>
</dbReference>
<evidence type="ECO:0000256" key="4">
    <source>
        <dbReference type="ARBA" id="ARBA00023242"/>
    </source>
</evidence>
<evidence type="ECO:0000259" key="7">
    <source>
        <dbReference type="PROSITE" id="PS50071"/>
    </source>
</evidence>
<evidence type="ECO:0000256" key="3">
    <source>
        <dbReference type="ARBA" id="ARBA00023155"/>
    </source>
</evidence>
<dbReference type="GO" id="GO:0003677">
    <property type="term" value="F:DNA binding"/>
    <property type="evidence" value="ECO:0007669"/>
    <property type="project" value="UniProtKB-UniRule"/>
</dbReference>
<feature type="domain" description="Homeobox" evidence="7">
    <location>
        <begin position="163"/>
        <end position="229"/>
    </location>
</feature>
<accession>A0AAD2Q1P2</accession>
<protein>
    <recommendedName>
        <fullName evidence="7">Homeobox domain-containing protein</fullName>
    </recommendedName>
</protein>
<comment type="caution">
    <text evidence="8">The sequence shown here is derived from an EMBL/GenBank/DDBJ whole genome shotgun (WGS) entry which is preliminary data.</text>
</comment>
<dbReference type="SUPFAM" id="SSF46689">
    <property type="entry name" value="Homeodomain-like"/>
    <property type="match status" value="1"/>
</dbReference>
<evidence type="ECO:0000313" key="9">
    <source>
        <dbReference type="Proteomes" id="UP001295794"/>
    </source>
</evidence>
<feature type="compositionally biased region" description="Basic and acidic residues" evidence="6">
    <location>
        <begin position="396"/>
        <end position="408"/>
    </location>
</feature>
<keyword evidence="3 5" id="KW-0371">Homeobox</keyword>
<comment type="subcellular location">
    <subcellularLocation>
        <location evidence="5">Nucleus</location>
    </subcellularLocation>
</comment>
<dbReference type="CDD" id="cd00086">
    <property type="entry name" value="homeodomain"/>
    <property type="match status" value="1"/>
</dbReference>
<gene>
    <name evidence="8" type="ORF">MYCIT1_LOCUS4710</name>
</gene>
<dbReference type="InterPro" id="IPR008422">
    <property type="entry name" value="KN_HD"/>
</dbReference>
<name>A0AAD2Q1P2_9AGAR</name>
<proteinExistence type="inferred from homology"/>
<dbReference type="PROSITE" id="PS50071">
    <property type="entry name" value="HOMEOBOX_2"/>
    <property type="match status" value="1"/>
</dbReference>
<dbReference type="InterPro" id="IPR009057">
    <property type="entry name" value="Homeodomain-like_sf"/>
</dbReference>
<feature type="region of interest" description="Disordered" evidence="6">
    <location>
        <begin position="372"/>
        <end position="411"/>
    </location>
</feature>
<evidence type="ECO:0000256" key="2">
    <source>
        <dbReference type="ARBA" id="ARBA00023125"/>
    </source>
</evidence>